<accession>A0A9X2NCX6</accession>
<dbReference type="InterPro" id="IPR032710">
    <property type="entry name" value="NTF2-like_dom_sf"/>
</dbReference>
<dbReference type="AlphaFoldDB" id="A0A9X2NCX6"/>
<dbReference type="PANTHER" id="PTHR38436">
    <property type="entry name" value="POLYKETIDE CYCLASE SNOAL-LIKE DOMAIN"/>
    <property type="match status" value="1"/>
</dbReference>
<keyword evidence="3" id="KW-1185">Reference proteome</keyword>
<sequence length="112" mass="12687">MTNTDVVRRYLDAFNRGDVAAFDELIDPGYVNHNPSLPDLPPGPEGLKPIVADLRRQAPDLRFEEVHLLADGDFVAAHLLVHGFGPEPARQMQIERLREGRIVEHWRVTGER</sequence>
<dbReference type="SUPFAM" id="SSF54427">
    <property type="entry name" value="NTF2-like"/>
    <property type="match status" value="1"/>
</dbReference>
<dbReference type="Gene3D" id="3.10.450.50">
    <property type="match status" value="1"/>
</dbReference>
<proteinExistence type="predicted"/>
<dbReference type="Pfam" id="PF12680">
    <property type="entry name" value="SnoaL_2"/>
    <property type="match status" value="1"/>
</dbReference>
<reference evidence="2" key="1">
    <citation type="submission" date="2022-06" db="EMBL/GenBank/DDBJ databases">
        <title>Amycolatopsis iheyaensis sp. nov., a new species of the genus Amycolatopsis isolated from soil in Iheya island, Japan.</title>
        <authorList>
            <person name="Ngamcharungchit C."/>
            <person name="Kanto H."/>
            <person name="Take A."/>
            <person name="Intra B."/>
            <person name="Matsumoto A."/>
            <person name="Panbangred W."/>
            <person name="Inahashi Y."/>
        </authorList>
    </citation>
    <scope>NUCLEOTIDE SEQUENCE</scope>
    <source>
        <strain evidence="2">OK19-0408</strain>
    </source>
</reference>
<dbReference type="Proteomes" id="UP001144096">
    <property type="component" value="Unassembled WGS sequence"/>
</dbReference>
<gene>
    <name evidence="2" type="ORF">M8542_17865</name>
</gene>
<name>A0A9X2NCX6_9PSEU</name>
<comment type="caution">
    <text evidence="2">The sequence shown here is derived from an EMBL/GenBank/DDBJ whole genome shotgun (WGS) entry which is preliminary data.</text>
</comment>
<dbReference type="InterPro" id="IPR037401">
    <property type="entry name" value="SnoaL-like"/>
</dbReference>
<feature type="domain" description="SnoaL-like" evidence="1">
    <location>
        <begin position="7"/>
        <end position="105"/>
    </location>
</feature>
<dbReference type="EMBL" id="JAMXQV010000008">
    <property type="protein sequence ID" value="MCR6484697.1"/>
    <property type="molecule type" value="Genomic_DNA"/>
</dbReference>
<dbReference type="RefSeq" id="WP_257921307.1">
    <property type="nucleotide sequence ID" value="NZ_JAMXQV010000008.1"/>
</dbReference>
<dbReference type="InterPro" id="IPR009959">
    <property type="entry name" value="Cyclase_SnoaL-like"/>
</dbReference>
<organism evidence="2 3">
    <name type="scientific">Amycolatopsis iheyensis</name>
    <dbReference type="NCBI Taxonomy" id="2945988"/>
    <lineage>
        <taxon>Bacteria</taxon>
        <taxon>Bacillati</taxon>
        <taxon>Actinomycetota</taxon>
        <taxon>Actinomycetes</taxon>
        <taxon>Pseudonocardiales</taxon>
        <taxon>Pseudonocardiaceae</taxon>
        <taxon>Amycolatopsis</taxon>
    </lineage>
</organism>
<protein>
    <submittedName>
        <fullName evidence="2">Ester cyclase</fullName>
    </submittedName>
</protein>
<dbReference type="PANTHER" id="PTHR38436:SF1">
    <property type="entry name" value="ESTER CYCLASE"/>
    <property type="match status" value="1"/>
</dbReference>
<evidence type="ECO:0000259" key="1">
    <source>
        <dbReference type="Pfam" id="PF12680"/>
    </source>
</evidence>
<dbReference type="GO" id="GO:0030638">
    <property type="term" value="P:polyketide metabolic process"/>
    <property type="evidence" value="ECO:0007669"/>
    <property type="project" value="InterPro"/>
</dbReference>
<evidence type="ECO:0000313" key="2">
    <source>
        <dbReference type="EMBL" id="MCR6484697.1"/>
    </source>
</evidence>
<evidence type="ECO:0000313" key="3">
    <source>
        <dbReference type="Proteomes" id="UP001144096"/>
    </source>
</evidence>